<organism evidence="2 3">
    <name type="scientific">Luteolibacter luteus</name>
    <dbReference type="NCBI Taxonomy" id="2728835"/>
    <lineage>
        <taxon>Bacteria</taxon>
        <taxon>Pseudomonadati</taxon>
        <taxon>Verrucomicrobiota</taxon>
        <taxon>Verrucomicrobiia</taxon>
        <taxon>Verrucomicrobiales</taxon>
        <taxon>Verrucomicrobiaceae</taxon>
        <taxon>Luteolibacter</taxon>
    </lineage>
</organism>
<keyword evidence="1" id="KW-0472">Membrane</keyword>
<reference evidence="2 3" key="1">
    <citation type="submission" date="2020-04" db="EMBL/GenBank/DDBJ databases">
        <title>Luteolibacter sp. G-1-1-1 isolated from soil.</title>
        <authorList>
            <person name="Dahal R.H."/>
        </authorList>
    </citation>
    <scope>NUCLEOTIDE SEQUENCE [LARGE SCALE GENOMIC DNA]</scope>
    <source>
        <strain evidence="2 3">G-1-1-1</strain>
    </source>
</reference>
<feature type="transmembrane region" description="Helical" evidence="1">
    <location>
        <begin position="185"/>
        <end position="206"/>
    </location>
</feature>
<dbReference type="Proteomes" id="UP000501812">
    <property type="component" value="Chromosome"/>
</dbReference>
<protein>
    <submittedName>
        <fullName evidence="2">Uncharacterized protein</fullName>
    </submittedName>
</protein>
<keyword evidence="1" id="KW-1133">Transmembrane helix</keyword>
<dbReference type="EMBL" id="CP051774">
    <property type="protein sequence ID" value="QJE95586.1"/>
    <property type="molecule type" value="Genomic_DNA"/>
</dbReference>
<feature type="transmembrane region" description="Helical" evidence="1">
    <location>
        <begin position="151"/>
        <end position="173"/>
    </location>
</feature>
<keyword evidence="1" id="KW-0812">Transmembrane</keyword>
<evidence type="ECO:0000256" key="1">
    <source>
        <dbReference type="SAM" id="Phobius"/>
    </source>
</evidence>
<dbReference type="AlphaFoldDB" id="A0A858RER5"/>
<dbReference type="KEGG" id="luo:HHL09_07225"/>
<name>A0A858RER5_9BACT</name>
<accession>A0A858RER5</accession>
<evidence type="ECO:0000313" key="3">
    <source>
        <dbReference type="Proteomes" id="UP000501812"/>
    </source>
</evidence>
<dbReference type="RefSeq" id="WP_169453900.1">
    <property type="nucleotide sequence ID" value="NZ_CP051774.1"/>
</dbReference>
<gene>
    <name evidence="2" type="ORF">HHL09_07225</name>
</gene>
<sequence>MKPITLRAAVHKLVSPQAVLDREISERVGQEILRQTLEPGAWATALAVSGGKKQDALAAYARLRIQHLSSERKNQYAKSQSFEARRLNTCLGIKTVQDLLNRSNRGGRLNLIRPKLSLTWLMILLIGSTGSIACLARLFANVMPGRSEHWLLMSAPFLGTGVVLAALISRLLLPKSWVMQGWNTGLYLAGTVACFGSLFFGAKVVARTPPAVIDQMVRHSAPATPRPQLVKPKAAPVLVKGNPGSAMALSGKEEE</sequence>
<feature type="transmembrane region" description="Helical" evidence="1">
    <location>
        <begin position="118"/>
        <end position="139"/>
    </location>
</feature>
<proteinExistence type="predicted"/>
<evidence type="ECO:0000313" key="2">
    <source>
        <dbReference type="EMBL" id="QJE95586.1"/>
    </source>
</evidence>
<keyword evidence="3" id="KW-1185">Reference proteome</keyword>